<sequence>MAFRRRRPNRGAIVHDGVHRAIERNFGIREESVMTEIRPDMHINGVSSTPGGHYRSASIDGVIKVEGALQVDGLARMNGVVTVKGDLKAHELEGDGKFKVQGRLSAGTARINGLADVAGSVDGEHMILKGMLSVKGDCAVERFEAEGGFEVGGLLNAGTVDIRLYGRGKAREIGGESIRVRKMARSAWKKIWEWMFPKWNPEMEVDVIEGDDVDLENTIARVVRGNRVVLGPGCRIGRVEYGSELVRHPGAKANEEVKTGA</sequence>
<evidence type="ECO:0000313" key="2">
    <source>
        <dbReference type="Proteomes" id="UP000269097"/>
    </source>
</evidence>
<protein>
    <submittedName>
        <fullName evidence="1">Polymer-forming cytoskeletal protein</fullName>
    </submittedName>
</protein>
<dbReference type="EMBL" id="CP033433">
    <property type="protein sequence ID" value="AYQ71311.1"/>
    <property type="molecule type" value="Genomic_DNA"/>
</dbReference>
<dbReference type="KEGG" id="coh:EAV92_01115"/>
<dbReference type="InterPro" id="IPR007607">
    <property type="entry name" value="BacA/B"/>
</dbReference>
<gene>
    <name evidence="1" type="ORF">EAV92_01115</name>
</gene>
<accession>A0A3G3JTY7</accession>
<proteinExistence type="predicted"/>
<reference evidence="1 2" key="1">
    <citation type="submission" date="2018-10" db="EMBL/GenBank/DDBJ databases">
        <title>Genome Sequence of Cohnella sp.</title>
        <authorList>
            <person name="Srinivasan S."/>
            <person name="Kim M.K."/>
        </authorList>
    </citation>
    <scope>NUCLEOTIDE SEQUENCE [LARGE SCALE GENOMIC DNA]</scope>
    <source>
        <strain evidence="1 2">18JY8-7</strain>
    </source>
</reference>
<organism evidence="1 2">
    <name type="scientific">Cohnella candidum</name>
    <dbReference type="NCBI Taxonomy" id="2674991"/>
    <lineage>
        <taxon>Bacteria</taxon>
        <taxon>Bacillati</taxon>
        <taxon>Bacillota</taxon>
        <taxon>Bacilli</taxon>
        <taxon>Bacillales</taxon>
        <taxon>Paenibacillaceae</taxon>
        <taxon>Cohnella</taxon>
    </lineage>
</organism>
<name>A0A3G3JTY7_9BACL</name>
<dbReference type="Pfam" id="PF04519">
    <property type="entry name" value="Bactofilin"/>
    <property type="match status" value="1"/>
</dbReference>
<dbReference type="Proteomes" id="UP000269097">
    <property type="component" value="Chromosome"/>
</dbReference>
<evidence type="ECO:0000313" key="1">
    <source>
        <dbReference type="EMBL" id="AYQ71311.1"/>
    </source>
</evidence>
<keyword evidence="2" id="KW-1185">Reference proteome</keyword>
<dbReference type="AlphaFoldDB" id="A0A3G3JTY7"/>